<feature type="signal peptide" evidence="2">
    <location>
        <begin position="1"/>
        <end position="21"/>
    </location>
</feature>
<accession>A0A7W8KID6</accession>
<reference evidence="3" key="4">
    <citation type="submission" date="2024-05" db="EMBL/GenBank/DDBJ databases">
        <authorList>
            <person name="Sun Q."/>
            <person name="Zhou Y."/>
        </authorList>
    </citation>
    <scope>NUCLEOTIDE SEQUENCE</scope>
    <source>
        <strain evidence="3">CGMCC 1.18437</strain>
    </source>
</reference>
<evidence type="ECO:0000313" key="4">
    <source>
        <dbReference type="EMBL" id="MBB5378774.1"/>
    </source>
</evidence>
<dbReference type="EMBL" id="JACHFK010000015">
    <property type="protein sequence ID" value="MBB5378774.1"/>
    <property type="molecule type" value="Genomic_DNA"/>
</dbReference>
<dbReference type="RefSeq" id="WP_184115533.1">
    <property type="nucleotide sequence ID" value="NZ_BNAJ01000014.1"/>
</dbReference>
<evidence type="ECO:0000256" key="2">
    <source>
        <dbReference type="SAM" id="SignalP"/>
    </source>
</evidence>
<evidence type="ECO:0000313" key="5">
    <source>
        <dbReference type="Proteomes" id="UP000539473"/>
    </source>
</evidence>
<evidence type="ECO:0000313" key="6">
    <source>
        <dbReference type="Proteomes" id="UP000619376"/>
    </source>
</evidence>
<reference evidence="4 5" key="3">
    <citation type="submission" date="2020-08" db="EMBL/GenBank/DDBJ databases">
        <title>Genomic Encyclopedia of Type Strains, Phase IV (KMG-IV): sequencing the most valuable type-strain genomes for metagenomic binning, comparative biology and taxonomic classification.</title>
        <authorList>
            <person name="Goeker M."/>
        </authorList>
    </citation>
    <scope>NUCLEOTIDE SEQUENCE [LARGE SCALE GENOMIC DNA]</scope>
    <source>
        <strain evidence="4 5">DSM 27521</strain>
    </source>
</reference>
<feature type="chain" id="PRO_5031473163" evidence="2">
    <location>
        <begin position="22"/>
        <end position="534"/>
    </location>
</feature>
<dbReference type="Proteomes" id="UP000539473">
    <property type="component" value="Unassembled WGS sequence"/>
</dbReference>
<dbReference type="EMBL" id="BNAJ01000014">
    <property type="protein sequence ID" value="GHF60822.1"/>
    <property type="molecule type" value="Genomic_DNA"/>
</dbReference>
<evidence type="ECO:0000256" key="1">
    <source>
        <dbReference type="SAM" id="MobiDB-lite"/>
    </source>
</evidence>
<dbReference type="AlphaFoldDB" id="A0A7W8KID6"/>
<name>A0A7W8KID6_9DEIO</name>
<keyword evidence="6" id="KW-1185">Reference proteome</keyword>
<comment type="caution">
    <text evidence="4">The sequence shown here is derived from an EMBL/GenBank/DDBJ whole genome shotgun (WGS) entry which is preliminary data.</text>
</comment>
<reference evidence="6" key="2">
    <citation type="journal article" date="2019" name="Int. J. Syst. Evol. Microbiol.">
        <title>The Global Catalogue of Microorganisms (GCM) 10K type strain sequencing project: providing services to taxonomists for standard genome sequencing and annotation.</title>
        <authorList>
            <consortium name="The Broad Institute Genomics Platform"/>
            <consortium name="The Broad Institute Genome Sequencing Center for Infectious Disease"/>
            <person name="Wu L."/>
            <person name="Ma J."/>
        </authorList>
    </citation>
    <scope>NUCLEOTIDE SEQUENCE [LARGE SCALE GENOMIC DNA]</scope>
    <source>
        <strain evidence="6">CGMCC 1.18437</strain>
    </source>
</reference>
<proteinExistence type="predicted"/>
<keyword evidence="2" id="KW-0732">Signal</keyword>
<organism evidence="4 5">
    <name type="scientific">Deinococcus metalli</name>
    <dbReference type="NCBI Taxonomy" id="1141878"/>
    <lineage>
        <taxon>Bacteria</taxon>
        <taxon>Thermotogati</taxon>
        <taxon>Deinococcota</taxon>
        <taxon>Deinococci</taxon>
        <taxon>Deinococcales</taxon>
        <taxon>Deinococcaceae</taxon>
        <taxon>Deinococcus</taxon>
    </lineage>
</organism>
<evidence type="ECO:0000313" key="3">
    <source>
        <dbReference type="EMBL" id="GHF60822.1"/>
    </source>
</evidence>
<dbReference type="Proteomes" id="UP000619376">
    <property type="component" value="Unassembled WGS sequence"/>
</dbReference>
<reference evidence="3" key="1">
    <citation type="journal article" date="2014" name="Int. J. Syst. Evol. Microbiol.">
        <title>Complete genome of a new Firmicutes species belonging to the dominant human colonic microbiota ('Ruminococcus bicirculans') reveals two chromosomes and a selective capacity to utilize plant glucans.</title>
        <authorList>
            <consortium name="NISC Comparative Sequencing Program"/>
            <person name="Wegmann U."/>
            <person name="Louis P."/>
            <person name="Goesmann A."/>
            <person name="Henrissat B."/>
            <person name="Duncan S.H."/>
            <person name="Flint H.J."/>
        </authorList>
    </citation>
    <scope>NUCLEOTIDE SEQUENCE</scope>
    <source>
        <strain evidence="3">CGMCC 1.18437</strain>
    </source>
</reference>
<protein>
    <submittedName>
        <fullName evidence="4">Uncharacterized protein</fullName>
    </submittedName>
</protein>
<feature type="compositionally biased region" description="Low complexity" evidence="1">
    <location>
        <begin position="32"/>
        <end position="46"/>
    </location>
</feature>
<gene>
    <name evidence="3" type="ORF">GCM10017781_41360</name>
    <name evidence="4" type="ORF">HNQ07_004281</name>
</gene>
<feature type="region of interest" description="Disordered" evidence="1">
    <location>
        <begin position="20"/>
        <end position="72"/>
    </location>
</feature>
<sequence>MTTLRQRLLLTTLALASSGGAALPQLPPLPTSPTAAPSLPAASAPPGVLPTPSAPASGTLEQAKKNAGDEQPDYGGLQRYLFHFPDFRAGALPKGRIPYLSVTDTSLRQAHEENLAACQKARAEPKATDPSTCPKIEWSVPYSTDAASVTAATDMRAAWQRYEDRYYWNAMIELNNPVLYLTQCVVDLSSKLKTNEATLKVTVEKEDLPKSRLLGGRVPLSTHDNALHLDSYLPWPQTNPADRCSGVNVNPIPDVPFMYLPGTCFYVFGVPTFCLQGDRRYATNPAAPAPLYFDMNQAQQRVQRAVKRAHGSYFLDYQKDVVAALFNKKNPSFFGLPWKTLTPGDGAVVAPVMNHGVNPKPFTDLAQLVQDAFKSKSTQLYSLNSSPYYFQSTWRSPSLSAHLLPGRHDALGSPPGLWAFEEFKRTLPPTNPAFQERLGYTTFFQAFNTLHTTLLPEPVTAKFLRPITYFATGIIQNYPAGTAVLPQPMLVPPYVAGLPFAGMQAHYDWRSVPEGYHIPRVKGQPAFDYAPLIR</sequence>